<evidence type="ECO:0000313" key="5">
    <source>
        <dbReference type="EMBL" id="CAF1058192.1"/>
    </source>
</evidence>
<dbReference type="InterPro" id="IPR015943">
    <property type="entry name" value="WD40/YVTN_repeat-like_dom_sf"/>
</dbReference>
<protein>
    <submittedName>
        <fullName evidence="5">Uncharacterized protein</fullName>
    </submittedName>
</protein>
<sequence>SSSIHSNSPLIDKPRRAPAECLVVSIPTKVISKWECGEGEIYAIQFHPSGTLLATGGSDRKIHLWESPNNGQVQQMCVLTGSNATITAIDFDTDGANLVLGCSEDFACRVWGVQDQRLRHTLTGHGAKVFCAKFLTSSKIASGSQDRTIKLWDLQNRQCIRTLFAGSKCHDLVALDSAGTLISGHFDKKIRFWDSRNDSVRSELLLQASVTSLYINRDKQLLLACSRDDTLKLIELKENRVLQTFSHDDFKVGSDSIRAVLSPDCTYVCAGSQDGSLIIWNTTNGKVEKVLKDHSDIESFPKENKVSTYGTEHFQAGKTITYRCTEYGKYSLCHFQLKSKEFNNKFTVFKSESHNHDQRNDTTRLKSAKVPQPLGIRRGKSHQKQKKKRKLN</sequence>
<dbReference type="InterPro" id="IPR019775">
    <property type="entry name" value="WD40_repeat_CS"/>
</dbReference>
<dbReference type="SMART" id="SM00320">
    <property type="entry name" value="WD40"/>
    <property type="match status" value="6"/>
</dbReference>
<dbReference type="AlphaFoldDB" id="A0A814L1G6"/>
<dbReference type="Gene3D" id="2.130.10.10">
    <property type="entry name" value="YVTN repeat-like/Quinoprotein amine dehydrogenase"/>
    <property type="match status" value="1"/>
</dbReference>
<dbReference type="PROSITE" id="PS50082">
    <property type="entry name" value="WD_REPEATS_2"/>
    <property type="match status" value="4"/>
</dbReference>
<feature type="compositionally biased region" description="Basic and acidic residues" evidence="4">
    <location>
        <begin position="353"/>
        <end position="364"/>
    </location>
</feature>
<dbReference type="InterPro" id="IPR036322">
    <property type="entry name" value="WD40_repeat_dom_sf"/>
</dbReference>
<dbReference type="GO" id="GO:0000421">
    <property type="term" value="C:autophagosome membrane"/>
    <property type="evidence" value="ECO:0007669"/>
    <property type="project" value="TreeGrafter"/>
</dbReference>
<evidence type="ECO:0000313" key="6">
    <source>
        <dbReference type="EMBL" id="CAF3826927.1"/>
    </source>
</evidence>
<feature type="compositionally biased region" description="Basic residues" evidence="4">
    <location>
        <begin position="377"/>
        <end position="392"/>
    </location>
</feature>
<dbReference type="InterPro" id="IPR001680">
    <property type="entry name" value="WD40_rpt"/>
</dbReference>
<dbReference type="GO" id="GO:0000045">
    <property type="term" value="P:autophagosome assembly"/>
    <property type="evidence" value="ECO:0007669"/>
    <property type="project" value="InterPro"/>
</dbReference>
<evidence type="ECO:0000256" key="2">
    <source>
        <dbReference type="ARBA" id="ARBA00022737"/>
    </source>
</evidence>
<feature type="repeat" description="WD" evidence="3">
    <location>
        <begin position="79"/>
        <end position="121"/>
    </location>
</feature>
<name>A0A814L1G6_9BILA</name>
<dbReference type="EMBL" id="CAJNOQ010004415">
    <property type="protein sequence ID" value="CAF1058192.1"/>
    <property type="molecule type" value="Genomic_DNA"/>
</dbReference>
<evidence type="ECO:0000256" key="1">
    <source>
        <dbReference type="ARBA" id="ARBA00022574"/>
    </source>
</evidence>
<dbReference type="Pfam" id="PF00400">
    <property type="entry name" value="WD40"/>
    <property type="match status" value="6"/>
</dbReference>
<dbReference type="InterPro" id="IPR045160">
    <property type="entry name" value="ATG16"/>
</dbReference>
<dbReference type="PROSITE" id="PS50294">
    <property type="entry name" value="WD_REPEATS_REGION"/>
    <property type="match status" value="2"/>
</dbReference>
<dbReference type="GO" id="GO:0034274">
    <property type="term" value="C:Atg12-Atg5-Atg16 complex"/>
    <property type="evidence" value="ECO:0007669"/>
    <property type="project" value="TreeGrafter"/>
</dbReference>
<evidence type="ECO:0000256" key="4">
    <source>
        <dbReference type="SAM" id="MobiDB-lite"/>
    </source>
</evidence>
<feature type="region of interest" description="Disordered" evidence="4">
    <location>
        <begin position="353"/>
        <end position="392"/>
    </location>
</feature>
<comment type="caution">
    <text evidence="5">The sequence shown here is derived from an EMBL/GenBank/DDBJ whole genome shotgun (WGS) entry which is preliminary data.</text>
</comment>
<feature type="repeat" description="WD" evidence="3">
    <location>
        <begin position="41"/>
        <end position="75"/>
    </location>
</feature>
<keyword evidence="7" id="KW-1185">Reference proteome</keyword>
<accession>A0A814L1G6</accession>
<feature type="repeat" description="WD" evidence="3">
    <location>
        <begin position="122"/>
        <end position="162"/>
    </location>
</feature>
<reference evidence="5" key="1">
    <citation type="submission" date="2021-02" db="EMBL/GenBank/DDBJ databases">
        <authorList>
            <person name="Nowell W R."/>
        </authorList>
    </citation>
    <scope>NUCLEOTIDE SEQUENCE</scope>
</reference>
<dbReference type="SUPFAM" id="SSF50978">
    <property type="entry name" value="WD40 repeat-like"/>
    <property type="match status" value="1"/>
</dbReference>
<dbReference type="PANTHER" id="PTHR19878:SF8">
    <property type="entry name" value="AUTOPHAGY-RELATED 16, ISOFORM F"/>
    <property type="match status" value="1"/>
</dbReference>
<proteinExistence type="predicted"/>
<evidence type="ECO:0000313" key="7">
    <source>
        <dbReference type="Proteomes" id="UP000663829"/>
    </source>
</evidence>
<dbReference type="GO" id="GO:0043495">
    <property type="term" value="F:protein-membrane adaptor activity"/>
    <property type="evidence" value="ECO:0007669"/>
    <property type="project" value="TreeGrafter"/>
</dbReference>
<evidence type="ECO:0000256" key="3">
    <source>
        <dbReference type="PROSITE-ProRule" id="PRU00221"/>
    </source>
</evidence>
<organism evidence="5 7">
    <name type="scientific">Didymodactylos carnosus</name>
    <dbReference type="NCBI Taxonomy" id="1234261"/>
    <lineage>
        <taxon>Eukaryota</taxon>
        <taxon>Metazoa</taxon>
        <taxon>Spiralia</taxon>
        <taxon>Gnathifera</taxon>
        <taxon>Rotifera</taxon>
        <taxon>Eurotatoria</taxon>
        <taxon>Bdelloidea</taxon>
        <taxon>Philodinida</taxon>
        <taxon>Philodinidae</taxon>
        <taxon>Didymodactylos</taxon>
    </lineage>
</organism>
<dbReference type="GO" id="GO:0034045">
    <property type="term" value="C:phagophore assembly site membrane"/>
    <property type="evidence" value="ECO:0007669"/>
    <property type="project" value="TreeGrafter"/>
</dbReference>
<dbReference type="OrthoDB" id="6262491at2759"/>
<dbReference type="EMBL" id="CAJOBC010004415">
    <property type="protein sequence ID" value="CAF3826927.1"/>
    <property type="molecule type" value="Genomic_DNA"/>
</dbReference>
<gene>
    <name evidence="5" type="ORF">GPM918_LOCUS16639</name>
    <name evidence="6" type="ORF">SRO942_LOCUS16641</name>
</gene>
<dbReference type="Proteomes" id="UP000681722">
    <property type="component" value="Unassembled WGS sequence"/>
</dbReference>
<dbReference type="PRINTS" id="PR00320">
    <property type="entry name" value="GPROTEINBRPT"/>
</dbReference>
<feature type="repeat" description="WD" evidence="3">
    <location>
        <begin position="261"/>
        <end position="290"/>
    </location>
</feature>
<dbReference type="PROSITE" id="PS00678">
    <property type="entry name" value="WD_REPEATS_1"/>
    <property type="match status" value="1"/>
</dbReference>
<dbReference type="InterPro" id="IPR020472">
    <property type="entry name" value="WD40_PAC1"/>
</dbReference>
<dbReference type="PANTHER" id="PTHR19878">
    <property type="entry name" value="AUTOPHAGY PROTEIN 16-LIKE"/>
    <property type="match status" value="1"/>
</dbReference>
<dbReference type="Proteomes" id="UP000663829">
    <property type="component" value="Unassembled WGS sequence"/>
</dbReference>
<keyword evidence="1 3" id="KW-0853">WD repeat</keyword>
<keyword evidence="2" id="KW-0677">Repeat</keyword>
<feature type="non-terminal residue" evidence="5">
    <location>
        <position position="1"/>
    </location>
</feature>
<dbReference type="CDD" id="cd00200">
    <property type="entry name" value="WD40"/>
    <property type="match status" value="1"/>
</dbReference>